<dbReference type="Pfam" id="PF02820">
    <property type="entry name" value="MBT"/>
    <property type="match status" value="2"/>
</dbReference>
<evidence type="ECO:0000313" key="8">
    <source>
        <dbReference type="EnsemblMetazoa" id="KAF7490697.1"/>
    </source>
</evidence>
<name>A0A834R5B0_SARSC</name>
<gene>
    <name evidence="7" type="primary">SSS_934g</name>
    <name evidence="7" type="ORF">SSS_934</name>
</gene>
<dbReference type="PANTHER" id="PTHR12247:SF132">
    <property type="entry name" value="POLYCOMB PROTEIN SCM"/>
    <property type="match status" value="1"/>
</dbReference>
<proteinExistence type="predicted"/>
<feature type="compositionally biased region" description="Low complexity" evidence="5">
    <location>
        <begin position="495"/>
        <end position="505"/>
    </location>
</feature>
<feature type="region of interest" description="Disordered" evidence="5">
    <location>
        <begin position="393"/>
        <end position="422"/>
    </location>
</feature>
<feature type="compositionally biased region" description="Polar residues" evidence="5">
    <location>
        <begin position="435"/>
        <end position="472"/>
    </location>
</feature>
<reference evidence="8" key="3">
    <citation type="submission" date="2022-06" db="UniProtKB">
        <authorList>
            <consortium name="EnsemblMetazoa"/>
        </authorList>
    </citation>
    <scope>IDENTIFICATION</scope>
</reference>
<accession>A0A834R5B0</accession>
<evidence type="ECO:0000256" key="3">
    <source>
        <dbReference type="ARBA" id="ARBA00023242"/>
    </source>
</evidence>
<dbReference type="CDD" id="cd09509">
    <property type="entry name" value="SAM_Polycomb"/>
    <property type="match status" value="1"/>
</dbReference>
<dbReference type="GO" id="GO:0003682">
    <property type="term" value="F:chromatin binding"/>
    <property type="evidence" value="ECO:0007669"/>
    <property type="project" value="TreeGrafter"/>
</dbReference>
<dbReference type="CDD" id="cd20092">
    <property type="entry name" value="MBT_dScm-like_rpt2"/>
    <property type="match status" value="1"/>
</dbReference>
<dbReference type="EnsemblMetazoa" id="SSS_934s_mrna">
    <property type="protein sequence ID" value="KAF7490697.1"/>
    <property type="gene ID" value="SSS_934"/>
</dbReference>
<dbReference type="InterPro" id="IPR050548">
    <property type="entry name" value="PcG_chromatin_remod_factors"/>
</dbReference>
<reference evidence="9" key="1">
    <citation type="journal article" date="2020" name="PLoS Negl. Trop. Dis.">
        <title>High-quality nuclear genome for Sarcoptes scabiei-A critical resource for a neglected parasite.</title>
        <authorList>
            <person name="Korhonen P.K."/>
            <person name="Gasser R.B."/>
            <person name="Ma G."/>
            <person name="Wang T."/>
            <person name="Stroehlein A.J."/>
            <person name="Young N.D."/>
            <person name="Ang C.S."/>
            <person name="Fernando D.D."/>
            <person name="Lu H.C."/>
            <person name="Taylor S."/>
            <person name="Reynolds S.L."/>
            <person name="Mofiz E."/>
            <person name="Najaraj S.H."/>
            <person name="Gowda H."/>
            <person name="Madugundu A."/>
            <person name="Renuse S."/>
            <person name="Holt D."/>
            <person name="Pandey A."/>
            <person name="Papenfuss A.T."/>
            <person name="Fischer K."/>
        </authorList>
    </citation>
    <scope>NUCLEOTIDE SEQUENCE [LARGE SCALE GENOMIC DNA]</scope>
</reference>
<dbReference type="GO" id="GO:0042393">
    <property type="term" value="F:histone binding"/>
    <property type="evidence" value="ECO:0007669"/>
    <property type="project" value="TreeGrafter"/>
</dbReference>
<protein>
    <submittedName>
        <fullName evidence="7">Sex comb on midleg-like protein 2</fullName>
    </submittedName>
</protein>
<keyword evidence="9" id="KW-1185">Reference proteome</keyword>
<dbReference type="PROSITE" id="PS50105">
    <property type="entry name" value="SAM_DOMAIN"/>
    <property type="match status" value="1"/>
</dbReference>
<evidence type="ECO:0000313" key="9">
    <source>
        <dbReference type="Proteomes" id="UP000070412"/>
    </source>
</evidence>
<dbReference type="OrthoDB" id="6514944at2759"/>
<evidence type="ECO:0000256" key="2">
    <source>
        <dbReference type="ARBA" id="ARBA00022737"/>
    </source>
</evidence>
<dbReference type="InterPro" id="IPR004092">
    <property type="entry name" value="Mbt"/>
</dbReference>
<dbReference type="SMART" id="SM00454">
    <property type="entry name" value="SAM"/>
    <property type="match status" value="1"/>
</dbReference>
<dbReference type="Pfam" id="PF00536">
    <property type="entry name" value="SAM_1"/>
    <property type="match status" value="1"/>
</dbReference>
<feature type="compositionally biased region" description="Polar residues" evidence="5">
    <location>
        <begin position="393"/>
        <end position="415"/>
    </location>
</feature>
<dbReference type="Gene3D" id="1.10.150.50">
    <property type="entry name" value="Transcription Factor, Ets-1"/>
    <property type="match status" value="1"/>
</dbReference>
<sequence length="605" mass="68185">MEVNGGGGMNLVPTATTLNPKSIVKNFKNKYPKSLDWDDYLKFSNGVPAPPKCFNHHLEPPMNEFLINYKLEVTSPDNRDFVHLATVVGFTGQRLQLRLDGCDNANDFFELVDSDTISPIGTYKQKNRYFAAPLRFRKDAATYASFCRQILKNAIAAPKTCFKDPPTKPEKNMFEVGMKLEAVDIKHPSNICPATIKNVDNNMVEIHLDGWDQMNDFRCLYYSRSLFPVGWCKKTGHTLQFPGPKAEYKHNNRDLWNDSFSSDSEAKISKMSEINEDVIFLARHSPIREKINSSIGKDHSSVDSSNFAKVDAVTPKNDSKKISLAKFKSNNFSVDSLLIKPDHSIDEEKNQSNHSEKSSNTISLKIDPILSSTSTTSSSPSIFTLVHNNSITTSPFPTMASETKNQSKKISNTEQRNMKNCPPTTFKLIKTISAKPNLSSPQNNSASNKSTQNKSNDINSTSLNTTLKINKQGSKRNFDQIDNDRKKQDAIKKQSPSSSSSTISSPKEKVKTYVNGKKSSSLEEFRTNLPSKMIVNSWTVDQLIDFLNIRFSEFNKYENQFRSQEIDGNAFLMLTNDLIMKFMNIKLGYSLKIIDLIDKINSQIC</sequence>
<dbReference type="InterPro" id="IPR013761">
    <property type="entry name" value="SAM/pointed_sf"/>
</dbReference>
<evidence type="ECO:0000259" key="6">
    <source>
        <dbReference type="PROSITE" id="PS50105"/>
    </source>
</evidence>
<dbReference type="InterPro" id="IPR001660">
    <property type="entry name" value="SAM"/>
</dbReference>
<dbReference type="EMBL" id="WVUK01000062">
    <property type="protein sequence ID" value="KAF7490697.1"/>
    <property type="molecule type" value="Genomic_DNA"/>
</dbReference>
<keyword evidence="3" id="KW-0539">Nucleus</keyword>
<comment type="subcellular location">
    <subcellularLocation>
        <location evidence="1">Nucleus</location>
    </subcellularLocation>
</comment>
<dbReference type="Proteomes" id="UP000070412">
    <property type="component" value="Unassembled WGS sequence"/>
</dbReference>
<dbReference type="GO" id="GO:0045892">
    <property type="term" value="P:negative regulation of DNA-templated transcription"/>
    <property type="evidence" value="ECO:0007669"/>
    <property type="project" value="TreeGrafter"/>
</dbReference>
<evidence type="ECO:0000256" key="4">
    <source>
        <dbReference type="PROSITE-ProRule" id="PRU00459"/>
    </source>
</evidence>
<feature type="repeat" description="MBT" evidence="4">
    <location>
        <begin position="141"/>
        <end position="242"/>
    </location>
</feature>
<evidence type="ECO:0000256" key="1">
    <source>
        <dbReference type="ARBA" id="ARBA00004123"/>
    </source>
</evidence>
<dbReference type="PROSITE" id="PS51079">
    <property type="entry name" value="MBT"/>
    <property type="match status" value="2"/>
</dbReference>
<evidence type="ECO:0000313" key="7">
    <source>
        <dbReference type="EMBL" id="KAF7490697.1"/>
    </source>
</evidence>
<dbReference type="GO" id="GO:0005634">
    <property type="term" value="C:nucleus"/>
    <property type="evidence" value="ECO:0007669"/>
    <property type="project" value="UniProtKB-SubCell"/>
</dbReference>
<dbReference type="SUPFAM" id="SSF63748">
    <property type="entry name" value="Tudor/PWWP/MBT"/>
    <property type="match status" value="2"/>
</dbReference>
<organism evidence="7">
    <name type="scientific">Sarcoptes scabiei</name>
    <name type="common">Itch mite</name>
    <name type="synonym">Acarus scabiei</name>
    <dbReference type="NCBI Taxonomy" id="52283"/>
    <lineage>
        <taxon>Eukaryota</taxon>
        <taxon>Metazoa</taxon>
        <taxon>Ecdysozoa</taxon>
        <taxon>Arthropoda</taxon>
        <taxon>Chelicerata</taxon>
        <taxon>Arachnida</taxon>
        <taxon>Acari</taxon>
        <taxon>Acariformes</taxon>
        <taxon>Sarcoptiformes</taxon>
        <taxon>Astigmata</taxon>
        <taxon>Psoroptidia</taxon>
        <taxon>Sarcoptoidea</taxon>
        <taxon>Sarcoptidae</taxon>
        <taxon>Sarcoptinae</taxon>
        <taxon>Sarcoptes</taxon>
    </lineage>
</organism>
<dbReference type="PANTHER" id="PTHR12247">
    <property type="entry name" value="POLYCOMB GROUP PROTEIN"/>
    <property type="match status" value="1"/>
</dbReference>
<dbReference type="SUPFAM" id="SSF47769">
    <property type="entry name" value="SAM/Pointed domain"/>
    <property type="match status" value="1"/>
</dbReference>
<dbReference type="SMART" id="SM00561">
    <property type="entry name" value="MBT"/>
    <property type="match status" value="2"/>
</dbReference>
<dbReference type="AlphaFoldDB" id="A0A834R5B0"/>
<feature type="repeat" description="MBT" evidence="4">
    <location>
        <begin position="35"/>
        <end position="133"/>
    </location>
</feature>
<feature type="compositionally biased region" description="Basic and acidic residues" evidence="5">
    <location>
        <begin position="476"/>
        <end position="492"/>
    </location>
</feature>
<evidence type="ECO:0000256" key="5">
    <source>
        <dbReference type="SAM" id="MobiDB-lite"/>
    </source>
</evidence>
<reference evidence="7" key="2">
    <citation type="submission" date="2020-01" db="EMBL/GenBank/DDBJ databases">
        <authorList>
            <person name="Korhonen P.K.K."/>
            <person name="Guangxu M.G."/>
            <person name="Wang T.W."/>
            <person name="Stroehlein A.J.S."/>
            <person name="Young N.D."/>
            <person name="Ang C.-S.A."/>
            <person name="Fernando D.W.F."/>
            <person name="Lu H.L."/>
            <person name="Taylor S.T."/>
            <person name="Ehtesham M.E.M."/>
            <person name="Najaraj S.H.N."/>
            <person name="Harsha G.H.G."/>
            <person name="Madugundu A.M."/>
            <person name="Renuse S.R."/>
            <person name="Holt D.H."/>
            <person name="Pandey A.P."/>
            <person name="Papenfuss A.P."/>
            <person name="Gasser R.B.G."/>
            <person name="Fischer K.F."/>
        </authorList>
    </citation>
    <scope>NUCLEOTIDE SEQUENCE</scope>
    <source>
        <strain evidence="7">SSS_KF_BRIS2020</strain>
    </source>
</reference>
<feature type="domain" description="SAM" evidence="6">
    <location>
        <begin position="538"/>
        <end position="603"/>
    </location>
</feature>
<dbReference type="Gene3D" id="2.30.30.140">
    <property type="match status" value="2"/>
</dbReference>
<feature type="region of interest" description="Disordered" evidence="5">
    <location>
        <begin position="435"/>
        <end position="510"/>
    </location>
</feature>
<keyword evidence="2" id="KW-0677">Repeat</keyword>